<dbReference type="Pfam" id="PF00005">
    <property type="entry name" value="ABC_tran"/>
    <property type="match status" value="1"/>
</dbReference>
<dbReference type="SMART" id="SM00382">
    <property type="entry name" value="AAA"/>
    <property type="match status" value="1"/>
</dbReference>
<keyword evidence="5" id="KW-0547">Nucleotide-binding</keyword>
<keyword evidence="10" id="KW-0472">Membrane</keyword>
<dbReference type="PROSITE" id="PS50893">
    <property type="entry name" value="ABC_TRANSPORTER_2"/>
    <property type="match status" value="1"/>
</dbReference>
<dbReference type="SUPFAM" id="SSF52540">
    <property type="entry name" value="P-loop containing nucleoside triphosphate hydrolases"/>
    <property type="match status" value="1"/>
</dbReference>
<keyword evidence="4" id="KW-0812">Transmembrane</keyword>
<evidence type="ECO:0000256" key="4">
    <source>
        <dbReference type="ARBA" id="ARBA00022692"/>
    </source>
</evidence>
<evidence type="ECO:0000256" key="7">
    <source>
        <dbReference type="ARBA" id="ARBA00022840"/>
    </source>
</evidence>
<dbReference type="Ensembl" id="ENSATET00000042891.1">
    <property type="protein sequence ID" value="ENSATEP00000062007.1"/>
    <property type="gene ID" value="ENSATEG00000019330.3"/>
</dbReference>
<keyword evidence="11" id="KW-0576">Peroxisome</keyword>
<feature type="domain" description="ABC transporter" evidence="12">
    <location>
        <begin position="436"/>
        <end position="663"/>
    </location>
</feature>
<keyword evidence="6" id="KW-0378">Hydrolase</keyword>
<dbReference type="PANTHER" id="PTHR11384">
    <property type="entry name" value="ATP-BINDING CASSETTE, SUB-FAMILY D MEMBER"/>
    <property type="match status" value="1"/>
</dbReference>
<dbReference type="GO" id="GO:0016887">
    <property type="term" value="F:ATP hydrolysis activity"/>
    <property type="evidence" value="ECO:0007669"/>
    <property type="project" value="InterPro"/>
</dbReference>
<dbReference type="InterPro" id="IPR003439">
    <property type="entry name" value="ABC_transporter-like_ATP-bd"/>
</dbReference>
<dbReference type="Gene3D" id="3.40.50.300">
    <property type="entry name" value="P-loop containing nucleotide triphosphate hydrolases"/>
    <property type="match status" value="1"/>
</dbReference>
<sequence>MTHRQSIQVVVQYSLSFCVFRSPSVNREFVLRLSRLLKLLFPQLLCPEVGLLALHSLTLMSRTFLSIYVASLDGLIVKCIVQKDPQAFVLQLSKWLLVAVPATFINSAIRFLEGQLSLSFRSRLVTHAYELYFTNQTYYRVSNMDSRLSNPDQSLTEDIVMFSASIAHLYSNLTKPILDVVVTCYTLIRTAQSKGANTTWPSIIAGLVVALTAKVLRSCSPRFGKLVAEEAKRKGDLRYMHSRIIANSEEIAFYAGHKVEMAQLQRSYMALSSQIHQILLKRLWYVMLEQFLMKYVWSASGLVMVAVPIITATGYSEYDSEEVKQAALVMKEEELVSERTQAFTTARNLLNAGADAVERIMSSYKEVTELAGYTARVSEMLDVFEDVNQGIYRRSADRDEELTAAGSEGAVVQHGQRVYCRLLEMRGEVISVENGIRCEKLPIITPTGDVVVSSLNIQVDEGMNVLITGPNGCGKSSLFRILSGLWPVYGGVLYRPEPQHMFYIPQRPYMSEGNLRDQVIYPDSVEDMIQRGITDLDLEEILRTVHLVYILDREGGWEAVSDWKDVLSGGEKQRMGMARMFYHHPRYALLDECTSAVSIDVEGNIFQAAKDAGIALLSITHRPSLWKYHSHLLQFDGEGGWRFEPLDASTRLSLKEEKQRLENQLSGIPKMQQRLAELCVLENTPVSQSGLTQIPVFLDCSIRMAT</sequence>
<gene>
    <name evidence="14" type="primary">ABCD1</name>
</gene>
<dbReference type="GO" id="GO:0006635">
    <property type="term" value="P:fatty acid beta-oxidation"/>
    <property type="evidence" value="ECO:0007669"/>
    <property type="project" value="TreeGrafter"/>
</dbReference>
<dbReference type="GO" id="GO:0005524">
    <property type="term" value="F:ATP binding"/>
    <property type="evidence" value="ECO:0007669"/>
    <property type="project" value="UniProtKB-KW"/>
</dbReference>
<dbReference type="GeneTree" id="ENSGT00950000182955"/>
<evidence type="ECO:0000256" key="2">
    <source>
        <dbReference type="ARBA" id="ARBA00008575"/>
    </source>
</evidence>
<comment type="similarity">
    <text evidence="2">Belongs to the ABC transporter superfamily. ABCD family. Peroxisomal fatty acyl CoA transporter (TC 3.A.1.203) subfamily.</text>
</comment>
<dbReference type="GO" id="GO:0042760">
    <property type="term" value="P:very long-chain fatty acid catabolic process"/>
    <property type="evidence" value="ECO:0007669"/>
    <property type="project" value="TreeGrafter"/>
</dbReference>
<evidence type="ECO:0000259" key="13">
    <source>
        <dbReference type="PROSITE" id="PS50929"/>
    </source>
</evidence>
<dbReference type="SUPFAM" id="SSF90123">
    <property type="entry name" value="ABC transporter transmembrane region"/>
    <property type="match status" value="1"/>
</dbReference>
<dbReference type="PROSITE" id="PS50929">
    <property type="entry name" value="ABC_TM1F"/>
    <property type="match status" value="1"/>
</dbReference>
<keyword evidence="15" id="KW-1185">Reference proteome</keyword>
<reference evidence="14" key="3">
    <citation type="submission" date="2025-09" db="UniProtKB">
        <authorList>
            <consortium name="Ensembl"/>
        </authorList>
    </citation>
    <scope>IDENTIFICATION</scope>
</reference>
<dbReference type="InterPro" id="IPR050835">
    <property type="entry name" value="ABC_transporter_sub-D"/>
</dbReference>
<evidence type="ECO:0000256" key="11">
    <source>
        <dbReference type="ARBA" id="ARBA00023140"/>
    </source>
</evidence>
<reference evidence="14" key="1">
    <citation type="submission" date="2021-04" db="EMBL/GenBank/DDBJ databases">
        <authorList>
            <consortium name="Wellcome Sanger Institute Data Sharing"/>
        </authorList>
    </citation>
    <scope>NUCLEOTIDE SEQUENCE [LARGE SCALE GENOMIC DNA]</scope>
</reference>
<dbReference type="GO" id="GO:0015910">
    <property type="term" value="P:long-chain fatty acid import into peroxisome"/>
    <property type="evidence" value="ECO:0007669"/>
    <property type="project" value="TreeGrafter"/>
</dbReference>
<dbReference type="Pfam" id="PF06472">
    <property type="entry name" value="ABC_membrane_2"/>
    <property type="match status" value="1"/>
</dbReference>
<keyword evidence="8" id="KW-1278">Translocase</keyword>
<evidence type="ECO:0000256" key="1">
    <source>
        <dbReference type="ARBA" id="ARBA00004585"/>
    </source>
</evidence>
<dbReference type="InterPro" id="IPR027417">
    <property type="entry name" value="P-loop_NTPase"/>
</dbReference>
<organism evidence="14 15">
    <name type="scientific">Anabas testudineus</name>
    <name type="common">Climbing perch</name>
    <name type="synonym">Anthias testudineus</name>
    <dbReference type="NCBI Taxonomy" id="64144"/>
    <lineage>
        <taxon>Eukaryota</taxon>
        <taxon>Metazoa</taxon>
        <taxon>Chordata</taxon>
        <taxon>Craniata</taxon>
        <taxon>Vertebrata</taxon>
        <taxon>Euteleostomi</taxon>
        <taxon>Actinopterygii</taxon>
        <taxon>Neopterygii</taxon>
        <taxon>Teleostei</taxon>
        <taxon>Neoteleostei</taxon>
        <taxon>Acanthomorphata</taxon>
        <taxon>Anabantaria</taxon>
        <taxon>Anabantiformes</taxon>
        <taxon>Anabantoidei</taxon>
        <taxon>Anabantidae</taxon>
        <taxon>Anabas</taxon>
    </lineage>
</organism>
<evidence type="ECO:0000256" key="6">
    <source>
        <dbReference type="ARBA" id="ARBA00022801"/>
    </source>
</evidence>
<evidence type="ECO:0000256" key="10">
    <source>
        <dbReference type="ARBA" id="ARBA00023136"/>
    </source>
</evidence>
<evidence type="ECO:0008006" key="16">
    <source>
        <dbReference type="Google" id="ProtNLM"/>
    </source>
</evidence>
<dbReference type="PROSITE" id="PS00211">
    <property type="entry name" value="ABC_TRANSPORTER_1"/>
    <property type="match status" value="1"/>
</dbReference>
<keyword evidence="9" id="KW-1133">Transmembrane helix</keyword>
<dbReference type="AlphaFoldDB" id="A0A7N6FHI1"/>
<dbReference type="InterPro" id="IPR036640">
    <property type="entry name" value="ABC1_TM_sf"/>
</dbReference>
<name>A0A7N6FHI1_ANATE</name>
<dbReference type="GO" id="GO:0140359">
    <property type="term" value="F:ABC-type transporter activity"/>
    <property type="evidence" value="ECO:0007669"/>
    <property type="project" value="InterPro"/>
</dbReference>
<evidence type="ECO:0000256" key="9">
    <source>
        <dbReference type="ARBA" id="ARBA00022989"/>
    </source>
</evidence>
<feature type="domain" description="ABC transmembrane type-1" evidence="13">
    <location>
        <begin position="63"/>
        <end position="293"/>
    </location>
</feature>
<comment type="subcellular location">
    <subcellularLocation>
        <location evidence="1">Peroxisome membrane</location>
        <topology evidence="1">Multi-pass membrane protein</topology>
    </subcellularLocation>
</comment>
<dbReference type="Gene3D" id="1.20.1560.10">
    <property type="entry name" value="ABC transporter type 1, transmembrane domain"/>
    <property type="match status" value="1"/>
</dbReference>
<proteinExistence type="inferred from homology"/>
<keyword evidence="7" id="KW-0067">ATP-binding</keyword>
<evidence type="ECO:0000313" key="15">
    <source>
        <dbReference type="Proteomes" id="UP000265040"/>
    </source>
</evidence>
<accession>A0A7N6FHI1</accession>
<protein>
    <recommendedName>
        <fullName evidence="16">ATP-binding cassette, sub-family D (ALD), member 1</fullName>
    </recommendedName>
</protein>
<dbReference type="CDD" id="cd03223">
    <property type="entry name" value="ABCD_peroxisomal_ALDP"/>
    <property type="match status" value="1"/>
</dbReference>
<dbReference type="GO" id="GO:0005778">
    <property type="term" value="C:peroxisomal membrane"/>
    <property type="evidence" value="ECO:0007669"/>
    <property type="project" value="UniProtKB-SubCell"/>
</dbReference>
<dbReference type="InterPro" id="IPR017871">
    <property type="entry name" value="ABC_transporter-like_CS"/>
</dbReference>
<dbReference type="Proteomes" id="UP000265040">
    <property type="component" value="Chromosome 7"/>
</dbReference>
<evidence type="ECO:0000256" key="8">
    <source>
        <dbReference type="ARBA" id="ARBA00022967"/>
    </source>
</evidence>
<dbReference type="InterPro" id="IPR003593">
    <property type="entry name" value="AAA+_ATPase"/>
</dbReference>
<dbReference type="PANTHER" id="PTHR11384:SF71">
    <property type="entry name" value="ATP-BINDING CASSETTE SUB-FAMILY D MEMBER 1"/>
    <property type="match status" value="1"/>
</dbReference>
<evidence type="ECO:0000259" key="12">
    <source>
        <dbReference type="PROSITE" id="PS50893"/>
    </source>
</evidence>
<dbReference type="FunFam" id="3.40.50.300:FF:000800">
    <property type="entry name" value="ATP-binding cassette sub-family D member 1"/>
    <property type="match status" value="1"/>
</dbReference>
<evidence type="ECO:0000256" key="5">
    <source>
        <dbReference type="ARBA" id="ARBA00022741"/>
    </source>
</evidence>
<reference evidence="14" key="2">
    <citation type="submission" date="2025-08" db="UniProtKB">
        <authorList>
            <consortium name="Ensembl"/>
        </authorList>
    </citation>
    <scope>IDENTIFICATION</scope>
</reference>
<evidence type="ECO:0000256" key="3">
    <source>
        <dbReference type="ARBA" id="ARBA00022448"/>
    </source>
</evidence>
<dbReference type="GO" id="GO:0005324">
    <property type="term" value="F:long-chain fatty acid transmembrane transporter activity"/>
    <property type="evidence" value="ECO:0007669"/>
    <property type="project" value="TreeGrafter"/>
</dbReference>
<keyword evidence="3" id="KW-0813">Transport</keyword>
<dbReference type="InterPro" id="IPR011527">
    <property type="entry name" value="ABC1_TM_dom"/>
</dbReference>
<dbReference type="GO" id="GO:0007031">
    <property type="term" value="P:peroxisome organization"/>
    <property type="evidence" value="ECO:0007669"/>
    <property type="project" value="TreeGrafter"/>
</dbReference>
<evidence type="ECO:0000313" key="14">
    <source>
        <dbReference type="Ensembl" id="ENSATEP00000062007.1"/>
    </source>
</evidence>